<keyword evidence="2" id="KW-1185">Reference proteome</keyword>
<dbReference type="EMBL" id="BLLF01003436">
    <property type="protein sequence ID" value="GFH27332.1"/>
    <property type="molecule type" value="Genomic_DNA"/>
</dbReference>
<feature type="non-terminal residue" evidence="1">
    <location>
        <position position="92"/>
    </location>
</feature>
<evidence type="ECO:0000313" key="2">
    <source>
        <dbReference type="Proteomes" id="UP000485058"/>
    </source>
</evidence>
<protein>
    <submittedName>
        <fullName evidence="1">BZIP domain-containing protein</fullName>
    </submittedName>
</protein>
<proteinExistence type="predicted"/>
<comment type="caution">
    <text evidence="1">The sequence shown here is derived from an EMBL/GenBank/DDBJ whole genome shotgun (WGS) entry which is preliminary data.</text>
</comment>
<sequence length="92" mass="9712">MKAMEVQAAELSAQNSALAATVGAQAAQISGLSLKVEQQDVALSAAQAEAALAKELAASQQRVILDQGNRLRLQEEVIEALKGRLKDRVEEA</sequence>
<accession>A0A6A0A538</accession>
<name>A0A6A0A538_HAELA</name>
<dbReference type="AlphaFoldDB" id="A0A6A0A538"/>
<dbReference type="Proteomes" id="UP000485058">
    <property type="component" value="Unassembled WGS sequence"/>
</dbReference>
<gene>
    <name evidence="1" type="ORF">HaLaN_25637</name>
</gene>
<organism evidence="1 2">
    <name type="scientific">Haematococcus lacustris</name>
    <name type="common">Green alga</name>
    <name type="synonym">Haematococcus pluvialis</name>
    <dbReference type="NCBI Taxonomy" id="44745"/>
    <lineage>
        <taxon>Eukaryota</taxon>
        <taxon>Viridiplantae</taxon>
        <taxon>Chlorophyta</taxon>
        <taxon>core chlorophytes</taxon>
        <taxon>Chlorophyceae</taxon>
        <taxon>CS clade</taxon>
        <taxon>Chlamydomonadales</taxon>
        <taxon>Haematococcaceae</taxon>
        <taxon>Haematococcus</taxon>
    </lineage>
</organism>
<evidence type="ECO:0000313" key="1">
    <source>
        <dbReference type="EMBL" id="GFH27332.1"/>
    </source>
</evidence>
<reference evidence="1 2" key="1">
    <citation type="submission" date="2020-02" db="EMBL/GenBank/DDBJ databases">
        <title>Draft genome sequence of Haematococcus lacustris strain NIES-144.</title>
        <authorList>
            <person name="Morimoto D."/>
            <person name="Nakagawa S."/>
            <person name="Yoshida T."/>
            <person name="Sawayama S."/>
        </authorList>
    </citation>
    <scope>NUCLEOTIDE SEQUENCE [LARGE SCALE GENOMIC DNA]</scope>
    <source>
        <strain evidence="1 2">NIES-144</strain>
    </source>
</reference>
<feature type="non-terminal residue" evidence="1">
    <location>
        <position position="1"/>
    </location>
</feature>